<feature type="compositionally biased region" description="Low complexity" evidence="1">
    <location>
        <begin position="260"/>
        <end position="271"/>
    </location>
</feature>
<feature type="compositionally biased region" description="Polar residues" evidence="1">
    <location>
        <begin position="278"/>
        <end position="313"/>
    </location>
</feature>
<keyword evidence="3" id="KW-1185">Reference proteome</keyword>
<gene>
    <name evidence="2" type="ORF">EDB81DRAFT_762329</name>
</gene>
<dbReference type="EMBL" id="JAGMUV010000014">
    <property type="protein sequence ID" value="KAH7133979.1"/>
    <property type="molecule type" value="Genomic_DNA"/>
</dbReference>
<proteinExistence type="predicted"/>
<dbReference type="AlphaFoldDB" id="A0A9P9EB92"/>
<evidence type="ECO:0000313" key="3">
    <source>
        <dbReference type="Proteomes" id="UP000738349"/>
    </source>
</evidence>
<dbReference type="Proteomes" id="UP000738349">
    <property type="component" value="Unassembled WGS sequence"/>
</dbReference>
<accession>A0A9P9EB92</accession>
<reference evidence="2" key="1">
    <citation type="journal article" date="2021" name="Nat. Commun.">
        <title>Genetic determinants of endophytism in the Arabidopsis root mycobiome.</title>
        <authorList>
            <person name="Mesny F."/>
            <person name="Miyauchi S."/>
            <person name="Thiergart T."/>
            <person name="Pickel B."/>
            <person name="Atanasova L."/>
            <person name="Karlsson M."/>
            <person name="Huettel B."/>
            <person name="Barry K.W."/>
            <person name="Haridas S."/>
            <person name="Chen C."/>
            <person name="Bauer D."/>
            <person name="Andreopoulos W."/>
            <person name="Pangilinan J."/>
            <person name="LaButti K."/>
            <person name="Riley R."/>
            <person name="Lipzen A."/>
            <person name="Clum A."/>
            <person name="Drula E."/>
            <person name="Henrissat B."/>
            <person name="Kohler A."/>
            <person name="Grigoriev I.V."/>
            <person name="Martin F.M."/>
            <person name="Hacquard S."/>
        </authorList>
    </citation>
    <scope>NUCLEOTIDE SEQUENCE</scope>
    <source>
        <strain evidence="2">MPI-CAGE-AT-0147</strain>
    </source>
</reference>
<evidence type="ECO:0000313" key="2">
    <source>
        <dbReference type="EMBL" id="KAH7133979.1"/>
    </source>
</evidence>
<evidence type="ECO:0000256" key="1">
    <source>
        <dbReference type="SAM" id="MobiDB-lite"/>
    </source>
</evidence>
<dbReference type="OrthoDB" id="5076406at2759"/>
<comment type="caution">
    <text evidence="2">The sequence shown here is derived from an EMBL/GenBank/DDBJ whole genome shotgun (WGS) entry which is preliminary data.</text>
</comment>
<sequence>MCLTLITHQTECDTRRPVIISMDSHDAIFHPLETPAPCCHKQDADETSTCNVHGSCCVLKQWSICNVSGDASPCHGNQVFHRVVTSEHQAELVFEECLFLSENAWPFRDNNDRYSLLRREFFDAAAQVAMCSLTADLLGQQAPEHLSYGRLRWELQEIFEKWHSDLYDLTQATMKWEEHAAKGEMEPCPSQGLTRHPYARCYQDTISAPNISTTPSQWTTNYHFGIFAEPRDPGPRPGEPESMEKRPLFRAVEWGEIFTSQSQSPPASPKQLVPSVPHTPQSLHVSQQGLTNAQHQPTTMMIDDTSAQESPSTAPKRKRSEALLEEMNESPKRQRTLLGFSFHPSNNSYAHSYSRIISN</sequence>
<protein>
    <submittedName>
        <fullName evidence="2">Uncharacterized protein</fullName>
    </submittedName>
</protein>
<organism evidence="2 3">
    <name type="scientific">Dactylonectria macrodidyma</name>
    <dbReference type="NCBI Taxonomy" id="307937"/>
    <lineage>
        <taxon>Eukaryota</taxon>
        <taxon>Fungi</taxon>
        <taxon>Dikarya</taxon>
        <taxon>Ascomycota</taxon>
        <taxon>Pezizomycotina</taxon>
        <taxon>Sordariomycetes</taxon>
        <taxon>Hypocreomycetidae</taxon>
        <taxon>Hypocreales</taxon>
        <taxon>Nectriaceae</taxon>
        <taxon>Dactylonectria</taxon>
    </lineage>
</organism>
<name>A0A9P9EB92_9HYPO</name>
<feature type="region of interest" description="Disordered" evidence="1">
    <location>
        <begin position="259"/>
        <end position="332"/>
    </location>
</feature>